<gene>
    <name evidence="1" type="ORF">MNBD_GAMMA20-2302</name>
</gene>
<name>A0A3B1A988_9ZZZZ</name>
<protein>
    <recommendedName>
        <fullName evidence="2">DUF3330 domain-containing protein</fullName>
    </recommendedName>
</protein>
<reference evidence="1" key="1">
    <citation type="submission" date="2018-06" db="EMBL/GenBank/DDBJ databases">
        <authorList>
            <person name="Zhirakovskaya E."/>
        </authorList>
    </citation>
    <scope>NUCLEOTIDE SEQUENCE</scope>
</reference>
<evidence type="ECO:0000313" key="1">
    <source>
        <dbReference type="EMBL" id="VAW98150.1"/>
    </source>
</evidence>
<dbReference type="Pfam" id="PF11809">
    <property type="entry name" value="DUF3330"/>
    <property type="match status" value="1"/>
</dbReference>
<dbReference type="InterPro" id="IPR021767">
    <property type="entry name" value="TnpM"/>
</dbReference>
<evidence type="ECO:0008006" key="2">
    <source>
        <dbReference type="Google" id="ProtNLM"/>
    </source>
</evidence>
<sequence>MAEKITPAQPEHVACAVCLEEIPATVATSQEGDEYAQHFCGLECYDKWKHQQAEEPEGNDKG</sequence>
<organism evidence="1">
    <name type="scientific">hydrothermal vent metagenome</name>
    <dbReference type="NCBI Taxonomy" id="652676"/>
    <lineage>
        <taxon>unclassified sequences</taxon>
        <taxon>metagenomes</taxon>
        <taxon>ecological metagenomes</taxon>
    </lineage>
</organism>
<accession>A0A3B1A988</accession>
<dbReference type="AlphaFoldDB" id="A0A3B1A988"/>
<proteinExistence type="predicted"/>
<dbReference type="EMBL" id="UOFU01000138">
    <property type="protein sequence ID" value="VAW98150.1"/>
    <property type="molecule type" value="Genomic_DNA"/>
</dbReference>